<dbReference type="AlphaFoldDB" id="A0A561SVV4"/>
<evidence type="ECO:0000313" key="1">
    <source>
        <dbReference type="EMBL" id="TWF78994.1"/>
    </source>
</evidence>
<gene>
    <name evidence="1" type="ORF">FHX44_114920</name>
</gene>
<keyword evidence="2" id="KW-1185">Reference proteome</keyword>
<accession>A0A561SVV4</accession>
<comment type="caution">
    <text evidence="1">The sequence shown here is derived from an EMBL/GenBank/DDBJ whole genome shotgun (WGS) entry which is preliminary data.</text>
</comment>
<dbReference type="EMBL" id="VIWU01000001">
    <property type="protein sequence ID" value="TWF78994.1"/>
    <property type="molecule type" value="Genomic_DNA"/>
</dbReference>
<organism evidence="1 2">
    <name type="scientific">Pseudonocardia hierapolitana</name>
    <dbReference type="NCBI Taxonomy" id="1128676"/>
    <lineage>
        <taxon>Bacteria</taxon>
        <taxon>Bacillati</taxon>
        <taxon>Actinomycetota</taxon>
        <taxon>Actinomycetes</taxon>
        <taxon>Pseudonocardiales</taxon>
        <taxon>Pseudonocardiaceae</taxon>
        <taxon>Pseudonocardia</taxon>
    </lineage>
</organism>
<proteinExistence type="predicted"/>
<name>A0A561SVV4_9PSEU</name>
<evidence type="ECO:0000313" key="2">
    <source>
        <dbReference type="Proteomes" id="UP000321261"/>
    </source>
</evidence>
<reference evidence="1 2" key="1">
    <citation type="submission" date="2019-06" db="EMBL/GenBank/DDBJ databases">
        <title>Sequencing the genomes of 1000 actinobacteria strains.</title>
        <authorList>
            <person name="Klenk H.-P."/>
        </authorList>
    </citation>
    <scope>NUCLEOTIDE SEQUENCE [LARGE SCALE GENOMIC DNA]</scope>
    <source>
        <strain evidence="1 2">DSM 45671</strain>
    </source>
</reference>
<sequence length="76" mass="8516">MTAVAVAAPGGRTGLPRRLAERTCWLRESHGLRRFIDLGLFRRCDLSSHPGQRQPASPLPLHVSCVRCICVCSYRR</sequence>
<dbReference type="Proteomes" id="UP000321261">
    <property type="component" value="Unassembled WGS sequence"/>
</dbReference>
<protein>
    <submittedName>
        <fullName evidence="1">Uncharacterized protein</fullName>
    </submittedName>
</protein>